<protein>
    <submittedName>
        <fullName evidence="1">Uncharacterized protein</fullName>
    </submittedName>
</protein>
<name>A0A7V1EIV9_UNCW3</name>
<proteinExistence type="predicted"/>
<reference evidence="1" key="1">
    <citation type="journal article" date="2020" name="mSystems">
        <title>Genome- and Community-Level Interaction Insights into Carbon Utilization and Element Cycling Functions of Hydrothermarchaeota in Hydrothermal Sediment.</title>
        <authorList>
            <person name="Zhou Z."/>
            <person name="Liu Y."/>
            <person name="Xu W."/>
            <person name="Pan J."/>
            <person name="Luo Z.H."/>
            <person name="Li M."/>
        </authorList>
    </citation>
    <scope>NUCLEOTIDE SEQUENCE [LARGE SCALE GENOMIC DNA]</scope>
    <source>
        <strain evidence="1">SpSt-258</strain>
    </source>
</reference>
<gene>
    <name evidence="1" type="ORF">ENP86_10270</name>
</gene>
<sequence>MIKNIFIGFLIVISLNCKKEELSAQSGAPPESTIYRYWTYLNVRDYRNALRCFKAHKEEYYDSSLIYPIPERIESLRVDSIISKKMINKTTCEIYYVVRFYSSQDSCFKYFKTGDRLRLTEKGWFIDEVLIH</sequence>
<dbReference type="EMBL" id="DSKY01000022">
    <property type="protein sequence ID" value="HDY59912.1"/>
    <property type="molecule type" value="Genomic_DNA"/>
</dbReference>
<evidence type="ECO:0000313" key="1">
    <source>
        <dbReference type="EMBL" id="HDY59912.1"/>
    </source>
</evidence>
<organism evidence="1">
    <name type="scientific">candidate division WOR-3 bacterium</name>
    <dbReference type="NCBI Taxonomy" id="2052148"/>
    <lineage>
        <taxon>Bacteria</taxon>
        <taxon>Bacteria division WOR-3</taxon>
    </lineage>
</organism>
<accession>A0A7V1EIV9</accession>
<comment type="caution">
    <text evidence="1">The sequence shown here is derived from an EMBL/GenBank/DDBJ whole genome shotgun (WGS) entry which is preliminary data.</text>
</comment>
<dbReference type="AlphaFoldDB" id="A0A7V1EIV9"/>